<feature type="compositionally biased region" description="Polar residues" evidence="25">
    <location>
        <begin position="525"/>
        <end position="553"/>
    </location>
</feature>
<dbReference type="InterPro" id="IPR000504">
    <property type="entry name" value="RRM_dom"/>
</dbReference>
<dbReference type="VEuPathDB" id="VectorBase:MDOMA2_011354"/>
<feature type="compositionally biased region" description="Polar residues" evidence="25">
    <location>
        <begin position="1114"/>
        <end position="1132"/>
    </location>
</feature>
<feature type="region of interest" description="Disordered" evidence="25">
    <location>
        <begin position="1"/>
        <end position="27"/>
    </location>
</feature>
<evidence type="ECO:0000259" key="28">
    <source>
        <dbReference type="PROSITE" id="PS50032"/>
    </source>
</evidence>
<evidence type="ECO:0000256" key="22">
    <source>
        <dbReference type="ARBA" id="ARBA00074935"/>
    </source>
</evidence>
<dbReference type="InterPro" id="IPR006535">
    <property type="entry name" value="HnRNP_R/Q_splicing_fac"/>
</dbReference>
<dbReference type="GO" id="GO:0003723">
    <property type="term" value="F:RNA binding"/>
    <property type="evidence" value="ECO:0007669"/>
    <property type="project" value="UniProtKB-UniRule"/>
</dbReference>
<evidence type="ECO:0000256" key="7">
    <source>
        <dbReference type="ARBA" id="ARBA00022490"/>
    </source>
</evidence>
<feature type="region of interest" description="Disordered" evidence="25">
    <location>
        <begin position="892"/>
        <end position="958"/>
    </location>
</feature>
<dbReference type="InterPro" id="IPR041337">
    <property type="entry name" value="hnRNP_Q_AcD"/>
</dbReference>
<proteinExistence type="evidence at transcript level"/>
<comment type="subunit">
    <text evidence="20">Interacts with MAPT/TAU. Interacts with DLG5 (via coiled-coil domain). Interacts with STK3/MST2 and STK4/MST1 in the presence of DLG5. Interacts with YWHAB, YWHAG, YWHAQ and YWHAZ. Interacts with PKP2 (via N-terminus). Interacts with CDC25C. Interacts with KSR1.</text>
</comment>
<keyword evidence="11 24" id="KW-0547">Nucleotide-binding</keyword>
<feature type="domain" description="RRM" evidence="29">
    <location>
        <begin position="343"/>
        <end position="413"/>
    </location>
</feature>
<evidence type="ECO:0000256" key="12">
    <source>
        <dbReference type="ARBA" id="ARBA00022777"/>
    </source>
</evidence>
<keyword evidence="10" id="KW-0808">Transferase</keyword>
<comment type="function">
    <text evidence="19">Serine/threonine-protein kinase. Involved in the specific phosphorylation of microtubule-associated proteins for MAP2 and MAP4. Phosphorylates the microtubule-associated protein MAPT/TAU. Phosphorylates CDC25C on 'Ser-216'. Regulates localization and activity of some histone deacetylases by mediating phosphorylation of HDAC7, promoting subsequent interaction between HDAC7 and 14-3-3 and export from the nucleus. Regulates localization and activity of MITF by mediating its phosphorylation, promoting subsequent interaction between MITF and 14-3-3 and retention in the cytosol. Negatively regulates the Hippo signaling pathway and antagonizes the phosphorylation of LATS1. Cooperates with DLG5 to inhibit the kinase activity of STK3/MST2 toward LATS1. Phosphorylates PKP2 and KSR1.</text>
</comment>
<dbReference type="GO" id="GO:0000226">
    <property type="term" value="P:microtubule cytoskeleton organization"/>
    <property type="evidence" value="ECO:0007669"/>
    <property type="project" value="TreeGrafter"/>
</dbReference>
<evidence type="ECO:0000313" key="30">
    <source>
        <dbReference type="EMBL" id="AFP61627.1"/>
    </source>
</evidence>
<dbReference type="InterPro" id="IPR012677">
    <property type="entry name" value="Nucleotide-bd_a/b_plait_sf"/>
</dbReference>
<dbReference type="InterPro" id="IPR028375">
    <property type="entry name" value="KA1/Ssp2_C"/>
</dbReference>
<feature type="region of interest" description="Disordered" evidence="25">
    <location>
        <begin position="502"/>
        <end position="565"/>
    </location>
</feature>
<dbReference type="FunFam" id="3.30.70.330:FF:000024">
    <property type="entry name" value="Heterogeneous nuclear ribonucleoprotein q isoform"/>
    <property type="match status" value="1"/>
</dbReference>
<feature type="domain" description="KA1" evidence="28">
    <location>
        <begin position="1223"/>
        <end position="1272"/>
    </location>
</feature>
<dbReference type="InterPro" id="IPR008271">
    <property type="entry name" value="Ser/Thr_kinase_AS"/>
</dbReference>
<dbReference type="VEuPathDB" id="VectorBase:MDOMA2_009532"/>
<comment type="catalytic activity">
    <reaction evidence="17">
        <text>L-threonyl-[protein] + ATP = O-phospho-L-threonyl-[protein] + ADP + H(+)</text>
        <dbReference type="Rhea" id="RHEA:46608"/>
        <dbReference type="Rhea" id="RHEA-COMP:11060"/>
        <dbReference type="Rhea" id="RHEA-COMP:11605"/>
        <dbReference type="ChEBI" id="CHEBI:15378"/>
        <dbReference type="ChEBI" id="CHEBI:30013"/>
        <dbReference type="ChEBI" id="CHEBI:30616"/>
        <dbReference type="ChEBI" id="CHEBI:61977"/>
        <dbReference type="ChEBI" id="CHEBI:456216"/>
        <dbReference type="EC" id="2.7.11.1"/>
    </reaction>
</comment>
<dbReference type="FunFam" id="3.30.310.80:FF:000001">
    <property type="entry name" value="Non-specific serine/threonine protein kinase"/>
    <property type="match status" value="1"/>
</dbReference>
<dbReference type="EMBL" id="KA646998">
    <property type="protein sequence ID" value="AFP61627.1"/>
    <property type="molecule type" value="mRNA"/>
</dbReference>
<feature type="compositionally biased region" description="Gly residues" evidence="25">
    <location>
        <begin position="512"/>
        <end position="524"/>
    </location>
</feature>
<reference evidence="30" key="1">
    <citation type="submission" date="2012-08" db="EMBL/GenBank/DDBJ databases">
        <title>Transcriptome of adult Musca domestica launches a platform for comparative house fly gene expression and characterization of differential gene expression among resistant and susceptible house flies.</title>
        <authorList>
            <person name="Liu N."/>
            <person name="Zhang L."/>
            <person name="Li M."/>
            <person name="Reid W."/>
        </authorList>
    </citation>
    <scope>NUCLEOTIDE SEQUENCE</scope>
    <source>
        <strain evidence="30">ALHF</strain>
        <tissue evidence="30">Whole body</tissue>
    </source>
</reference>
<feature type="domain" description="RRM" evidence="29">
    <location>
        <begin position="248"/>
        <end position="330"/>
    </location>
</feature>
<dbReference type="PROSITE" id="PS50011">
    <property type="entry name" value="PROTEIN_KINASE_DOM"/>
    <property type="match status" value="1"/>
</dbReference>
<dbReference type="Pfam" id="PF00069">
    <property type="entry name" value="Pkinase"/>
    <property type="match status" value="1"/>
</dbReference>
<comment type="catalytic activity">
    <reaction evidence="18">
        <text>L-seryl-[protein] + ATP = O-phospho-L-seryl-[protein] + ADP + H(+)</text>
        <dbReference type="Rhea" id="RHEA:17989"/>
        <dbReference type="Rhea" id="RHEA-COMP:9863"/>
        <dbReference type="Rhea" id="RHEA-COMP:11604"/>
        <dbReference type="ChEBI" id="CHEBI:15378"/>
        <dbReference type="ChEBI" id="CHEBI:29999"/>
        <dbReference type="ChEBI" id="CHEBI:30616"/>
        <dbReference type="ChEBI" id="CHEBI:83421"/>
        <dbReference type="ChEBI" id="CHEBI:456216"/>
        <dbReference type="EC" id="2.7.11.1"/>
    </reaction>
</comment>
<dbReference type="Pfam" id="PF00076">
    <property type="entry name" value="RRM_1"/>
    <property type="match status" value="3"/>
</dbReference>
<feature type="compositionally biased region" description="Polar residues" evidence="25">
    <location>
        <begin position="1053"/>
        <end position="1087"/>
    </location>
</feature>
<dbReference type="GO" id="GO:0005938">
    <property type="term" value="C:cell cortex"/>
    <property type="evidence" value="ECO:0007669"/>
    <property type="project" value="UniProtKB-SubCell"/>
</dbReference>
<dbReference type="VEuPathDB" id="VectorBase:MDOA011346"/>
<evidence type="ECO:0000256" key="19">
    <source>
        <dbReference type="ARBA" id="ARBA00054424"/>
    </source>
</evidence>
<dbReference type="PROSITE" id="PS00107">
    <property type="entry name" value="PROTEIN_KINASE_ATP"/>
    <property type="match status" value="1"/>
</dbReference>
<dbReference type="FunFam" id="3.30.200.20:FF:000003">
    <property type="entry name" value="Non-specific serine/threonine protein kinase"/>
    <property type="match status" value="1"/>
</dbReference>
<dbReference type="GO" id="GO:0106310">
    <property type="term" value="F:protein serine kinase activity"/>
    <property type="evidence" value="ECO:0007669"/>
    <property type="project" value="RHEA"/>
</dbReference>
<dbReference type="FunFam" id="3.30.70.330:FF:000213">
    <property type="entry name" value="Uncharacterized protein, isoform R"/>
    <property type="match status" value="1"/>
</dbReference>
<dbReference type="SMART" id="SM00220">
    <property type="entry name" value="S_TKc"/>
    <property type="match status" value="1"/>
</dbReference>
<dbReference type="PROSITE" id="PS00108">
    <property type="entry name" value="PROTEIN_KINASE_ST"/>
    <property type="match status" value="1"/>
</dbReference>
<dbReference type="FunFam" id="3.30.70.330:FF:000175">
    <property type="entry name" value="Heterogeneous nuclear ribonucleoprotein Q"/>
    <property type="match status" value="1"/>
</dbReference>
<feature type="compositionally biased region" description="Low complexity" evidence="25">
    <location>
        <begin position="900"/>
        <end position="914"/>
    </location>
</feature>
<comment type="similarity">
    <text evidence="4">Belongs to the protein kinase superfamily. CAMK Ser/Thr protein kinase family. SNF1 subfamily.</text>
</comment>
<organism evidence="30">
    <name type="scientific">Musca domestica</name>
    <name type="common">House fly</name>
    <dbReference type="NCBI Taxonomy" id="7370"/>
    <lineage>
        <taxon>Eukaryota</taxon>
        <taxon>Metazoa</taxon>
        <taxon>Ecdysozoa</taxon>
        <taxon>Arthropoda</taxon>
        <taxon>Hexapoda</taxon>
        <taxon>Insecta</taxon>
        <taxon>Pterygota</taxon>
        <taxon>Neoptera</taxon>
        <taxon>Endopterygota</taxon>
        <taxon>Diptera</taxon>
        <taxon>Brachycera</taxon>
        <taxon>Muscomorpha</taxon>
        <taxon>Muscoidea</taxon>
        <taxon>Muscidae</taxon>
        <taxon>Musca</taxon>
    </lineage>
</organism>
<evidence type="ECO:0000256" key="6">
    <source>
        <dbReference type="ARBA" id="ARBA00022475"/>
    </source>
</evidence>
<evidence type="ECO:0000256" key="25">
    <source>
        <dbReference type="SAM" id="MobiDB-lite"/>
    </source>
</evidence>
<dbReference type="InterPro" id="IPR035979">
    <property type="entry name" value="RBD_domain_sf"/>
</dbReference>
<sequence length="1272" mass="141739">MAEGNGELVEDINQKSEDRGDGERTQDYPKLLEYGLDKKVAGKLDDIYKTGKLAHVELDERALDALKEFPVDGALNVLSQFLESNLEHVSNKSAYLCGVMKTYRQKSRASQQGVPTPATTVQVKGPDEEKIKKILERTGYTLDVTTGQRKYGGPPPNWDGPVPGNGCEVFCGKIPKDMFEDELIPLFENCGTIWDLRLMMDPMTGTNRGYAFVTFTTREAASNAVKQLNDYEIRKGKKIGVTISFNNHRLFVGNIPKNRDHDELIEEFSKHAPGLIEVIIYSSPDDKKKNRGFCFLEYESHKAASLAKRRLGTGRTKVWGCDIIVDWADPQEEPDEQTMSKVKVLYVRNLTQDVTEDKLKEQFEQYGKVERVKKIKDYAFVHFEDRDSAVVAMRALNGKEVGASNMEVSLAKPPSDKKKKEEILRARERRMMQMMQGRPGLVGFETLSPYRNLSPTHPGMIPIATPMRLPGAPRIPLRTSMPRDYGGWPWAWNHGAWPNRWAPWQHQSSGGPSSGGGGGGGGGTSIISKNVVSGHSNSATSALKQRTSSSAKGSPNMAIRSSAPMRWRATEEHIGKYKLIKTIGKGNFAKVKLAKHLPTGKEVAIKIIDKTQLNPGSLQKLFREVRIMKMLDHPNIVKLFQVIETEKTLYLVMEYASGGEVFDYLVLHGRMKEKEARVKFRQIVSAVQYCHQKRIIHRDLKAENLLLDSELNIKIADFGFSNEFTPGSKLDTFCGSPPYAAPELFQGKKYDGPEVDVWSLGVILYTLVSGSLPFDGSTLRELRERVLRGKYRIPFYMSTDCENLLRKFLVLNPAKRASLETIMSDKWMNMGFEDDELKPYVEPKQELGDVKRIGKTEALVAMGYNRQEIEASLSQVRYDDVFATYLLLGRKSTDPESDGSRSGSSLSLRNISGNDGTAISANTSVQSPTHRGVHRSISASSTKPSRRASSGADTLRVAPGGNAAAQVVTTGTAGTVPTSTNYAIAGTGSTAERSSISSNFKRQNTIDSATIKENTARLSAQNQRPASATHKLLTTQDTSISSPKPRYTPKYDPTNSSNRPSATVSMMPRRSTTLYEKTSSTEKTNAISTDSNVFNDLRVTSAVKSGRHFPRNVPSRSTFHSGQTRPRNNTALEYSATGGVPGESPHPGRMSFFSKLSSRFSKRSNSNTEESAKPRVLRFTWSMKTTSPLMPDQIMQKIREVLDQNNCDYEQRERFVLWCVHGDPNTDSLVQWEIEVCKLPRLSLNGVRFKRISGTSIGFKNIASRIAFDLRL</sequence>
<evidence type="ECO:0000256" key="16">
    <source>
        <dbReference type="ARBA" id="ARBA00023273"/>
    </source>
</evidence>
<keyword evidence="16" id="KW-0966">Cell projection</keyword>
<keyword evidence="14 23" id="KW-0694">RNA-binding</keyword>
<dbReference type="VEuPathDB" id="VectorBase:MDOA001487"/>
<accession>T1PGL4</accession>
<keyword evidence="9" id="KW-0597">Phosphoprotein</keyword>
<keyword evidence="7" id="KW-0963">Cytoplasm</keyword>
<feature type="region of interest" description="Disordered" evidence="25">
    <location>
        <begin position="1016"/>
        <end position="1087"/>
    </location>
</feature>
<dbReference type="Gene3D" id="3.30.200.20">
    <property type="entry name" value="Phosphorylase Kinase, domain 1"/>
    <property type="match status" value="1"/>
</dbReference>
<dbReference type="SMART" id="SM00165">
    <property type="entry name" value="UBA"/>
    <property type="match status" value="1"/>
</dbReference>
<evidence type="ECO:0000259" key="26">
    <source>
        <dbReference type="PROSITE" id="PS50011"/>
    </source>
</evidence>
<name>T1PGL4_MUSDO</name>
<dbReference type="GO" id="GO:0050321">
    <property type="term" value="F:tau-protein kinase activity"/>
    <property type="evidence" value="ECO:0007669"/>
    <property type="project" value="TreeGrafter"/>
</dbReference>
<evidence type="ECO:0000256" key="3">
    <source>
        <dbReference type="ARBA" id="ARBA00004544"/>
    </source>
</evidence>
<dbReference type="InterPro" id="IPR049508">
    <property type="entry name" value="MARK1-4_cat"/>
</dbReference>
<evidence type="ECO:0000256" key="14">
    <source>
        <dbReference type="ARBA" id="ARBA00022884"/>
    </source>
</evidence>
<dbReference type="InterPro" id="IPR017441">
    <property type="entry name" value="Protein_kinase_ATP_BS"/>
</dbReference>
<dbReference type="CDD" id="cd14337">
    <property type="entry name" value="UBA_MARK_Par1"/>
    <property type="match status" value="1"/>
</dbReference>
<evidence type="ECO:0000256" key="24">
    <source>
        <dbReference type="PROSITE-ProRule" id="PRU10141"/>
    </source>
</evidence>
<dbReference type="Gene3D" id="1.10.8.10">
    <property type="entry name" value="DNA helicase RuvA subunit, C-terminal domain"/>
    <property type="match status" value="1"/>
</dbReference>
<dbReference type="Pfam" id="PF02149">
    <property type="entry name" value="KA1"/>
    <property type="match status" value="1"/>
</dbReference>
<evidence type="ECO:0000256" key="18">
    <source>
        <dbReference type="ARBA" id="ARBA00048679"/>
    </source>
</evidence>
<keyword evidence="15" id="KW-0472">Membrane</keyword>
<dbReference type="InterPro" id="IPR000719">
    <property type="entry name" value="Prot_kinase_dom"/>
</dbReference>
<dbReference type="InterPro" id="IPR011009">
    <property type="entry name" value="Kinase-like_dom_sf"/>
</dbReference>
<protein>
    <recommendedName>
        <fullName evidence="21">MAP/microtubule affinity-regulating kinase 3</fullName>
        <ecNumber evidence="5">2.7.11.1</ecNumber>
    </recommendedName>
    <alternativeName>
        <fullName evidence="22">Serine/threonine-protein kinase par-1</fullName>
    </alternativeName>
</protein>
<evidence type="ECO:0000259" key="27">
    <source>
        <dbReference type="PROSITE" id="PS50030"/>
    </source>
</evidence>
<feature type="compositionally biased region" description="Basic and acidic residues" evidence="25">
    <location>
        <begin position="12"/>
        <end position="27"/>
    </location>
</feature>
<evidence type="ECO:0000256" key="17">
    <source>
        <dbReference type="ARBA" id="ARBA00047899"/>
    </source>
</evidence>
<evidence type="ECO:0000259" key="29">
    <source>
        <dbReference type="PROSITE" id="PS50102"/>
    </source>
</evidence>
<evidence type="ECO:0000256" key="1">
    <source>
        <dbReference type="ARBA" id="ARBA00004236"/>
    </source>
</evidence>
<feature type="domain" description="Protein kinase" evidence="26">
    <location>
        <begin position="577"/>
        <end position="828"/>
    </location>
</feature>
<dbReference type="Gene3D" id="1.10.510.10">
    <property type="entry name" value="Transferase(Phosphotransferase) domain 1"/>
    <property type="match status" value="1"/>
</dbReference>
<dbReference type="GO" id="GO:0005886">
    <property type="term" value="C:plasma membrane"/>
    <property type="evidence" value="ECO:0007669"/>
    <property type="project" value="UniProtKB-SubCell"/>
</dbReference>
<evidence type="ECO:0000256" key="9">
    <source>
        <dbReference type="ARBA" id="ARBA00022553"/>
    </source>
</evidence>
<evidence type="ECO:0000256" key="13">
    <source>
        <dbReference type="ARBA" id="ARBA00022840"/>
    </source>
</evidence>
<dbReference type="PROSITE" id="PS50102">
    <property type="entry name" value="RRM"/>
    <property type="match status" value="3"/>
</dbReference>
<feature type="domain" description="UBA" evidence="27">
    <location>
        <begin position="842"/>
        <end position="889"/>
    </location>
</feature>
<keyword evidence="13 24" id="KW-0067">ATP-binding</keyword>
<keyword evidence="6" id="KW-1003">Cell membrane</keyword>
<dbReference type="CDD" id="cd12251">
    <property type="entry name" value="RRM3_hnRNPR_like"/>
    <property type="match status" value="1"/>
</dbReference>
<dbReference type="CDD" id="cd12250">
    <property type="entry name" value="RRM2_hnRNPR_like"/>
    <property type="match status" value="1"/>
</dbReference>
<dbReference type="CDD" id="cd14072">
    <property type="entry name" value="STKc_MARK"/>
    <property type="match status" value="1"/>
</dbReference>
<evidence type="ECO:0000256" key="11">
    <source>
        <dbReference type="ARBA" id="ARBA00022741"/>
    </source>
</evidence>
<dbReference type="Gene3D" id="3.30.310.80">
    <property type="entry name" value="Kinase associated domain 1, KA1"/>
    <property type="match status" value="1"/>
</dbReference>
<dbReference type="PANTHER" id="PTHR24346:SF82">
    <property type="entry name" value="KP78A-RELATED"/>
    <property type="match status" value="1"/>
</dbReference>
<evidence type="ECO:0000256" key="15">
    <source>
        <dbReference type="ARBA" id="ARBA00023136"/>
    </source>
</evidence>
<dbReference type="CDD" id="cd12249">
    <property type="entry name" value="RRM1_hnRNPR_like"/>
    <property type="match status" value="1"/>
</dbReference>
<feature type="binding site" evidence="24">
    <location>
        <position position="606"/>
    </location>
    <ligand>
        <name>ATP</name>
        <dbReference type="ChEBI" id="CHEBI:30616"/>
    </ligand>
</feature>
<evidence type="ECO:0000256" key="8">
    <source>
        <dbReference type="ARBA" id="ARBA00022527"/>
    </source>
</evidence>
<dbReference type="SUPFAM" id="SSF103243">
    <property type="entry name" value="KA1-like"/>
    <property type="match status" value="1"/>
</dbReference>
<dbReference type="Pfam" id="PF18360">
    <property type="entry name" value="hnRNP_Q_AcD"/>
    <property type="match status" value="1"/>
</dbReference>
<dbReference type="GO" id="GO:0005524">
    <property type="term" value="F:ATP binding"/>
    <property type="evidence" value="ECO:0007669"/>
    <property type="project" value="UniProtKB-UniRule"/>
</dbReference>
<evidence type="ECO:0000256" key="2">
    <source>
        <dbReference type="ARBA" id="ARBA00004316"/>
    </source>
</evidence>
<dbReference type="SMART" id="SM00360">
    <property type="entry name" value="RRM"/>
    <property type="match status" value="3"/>
</dbReference>
<evidence type="ECO:0000256" key="10">
    <source>
        <dbReference type="ARBA" id="ARBA00022679"/>
    </source>
</evidence>
<dbReference type="PROSITE" id="PS50032">
    <property type="entry name" value="KA1"/>
    <property type="match status" value="1"/>
</dbReference>
<dbReference type="AlphaFoldDB" id="T1PGL4"/>
<dbReference type="PANTHER" id="PTHR24346">
    <property type="entry name" value="MAP/MICROTUBULE AFFINITY-REGULATING KINASE"/>
    <property type="match status" value="1"/>
</dbReference>
<feature type="compositionally biased region" description="Polar residues" evidence="25">
    <location>
        <begin position="1016"/>
        <end position="1042"/>
    </location>
</feature>
<keyword evidence="12 30" id="KW-0418">Kinase</keyword>
<dbReference type="SUPFAM" id="SSF56112">
    <property type="entry name" value="Protein kinase-like (PK-like)"/>
    <property type="match status" value="1"/>
</dbReference>
<dbReference type="InterPro" id="IPR015940">
    <property type="entry name" value="UBA"/>
</dbReference>
<feature type="compositionally biased region" description="Polar residues" evidence="25">
    <location>
        <begin position="915"/>
        <end position="929"/>
    </location>
</feature>
<evidence type="ECO:0000256" key="4">
    <source>
        <dbReference type="ARBA" id="ARBA00006234"/>
    </source>
</evidence>
<evidence type="ECO:0000256" key="21">
    <source>
        <dbReference type="ARBA" id="ARBA00071529"/>
    </source>
</evidence>
<feature type="compositionally biased region" description="Polar residues" evidence="25">
    <location>
        <begin position="937"/>
        <end position="952"/>
    </location>
</feature>
<keyword evidence="8" id="KW-0723">Serine/threonine-protein kinase</keyword>
<dbReference type="FunFam" id="1.10.510.10:FF:001032">
    <property type="entry name" value="KP78b, isoform A"/>
    <property type="match status" value="1"/>
</dbReference>
<dbReference type="PROSITE" id="PS50030">
    <property type="entry name" value="UBA"/>
    <property type="match status" value="1"/>
</dbReference>
<dbReference type="InterPro" id="IPR001772">
    <property type="entry name" value="KA1_dom"/>
</dbReference>
<dbReference type="EC" id="2.7.11.1" evidence="5"/>
<evidence type="ECO:0000256" key="23">
    <source>
        <dbReference type="PROSITE-ProRule" id="PRU00176"/>
    </source>
</evidence>
<feature type="region of interest" description="Disordered" evidence="25">
    <location>
        <begin position="1105"/>
        <end position="1152"/>
    </location>
</feature>
<dbReference type="GO" id="GO:0042995">
    <property type="term" value="C:cell projection"/>
    <property type="evidence" value="ECO:0007669"/>
    <property type="project" value="UniProtKB-SubCell"/>
</dbReference>
<evidence type="ECO:0000256" key="20">
    <source>
        <dbReference type="ARBA" id="ARBA00063680"/>
    </source>
</evidence>
<dbReference type="GO" id="GO:0035556">
    <property type="term" value="P:intracellular signal transduction"/>
    <property type="evidence" value="ECO:0007669"/>
    <property type="project" value="TreeGrafter"/>
</dbReference>
<dbReference type="CDD" id="cd12196">
    <property type="entry name" value="MARK1-3_C"/>
    <property type="match status" value="1"/>
</dbReference>
<dbReference type="Gene3D" id="3.30.70.330">
    <property type="match status" value="3"/>
</dbReference>
<dbReference type="FunFam" id="1.10.8.10:FF:000005">
    <property type="entry name" value="Non-specific serine/threonine protein kinase"/>
    <property type="match status" value="1"/>
</dbReference>
<comment type="subcellular location">
    <subcellularLocation>
        <location evidence="1">Cell membrane</location>
    </subcellularLocation>
    <subcellularLocation>
        <location evidence="2">Cell projection</location>
    </subcellularLocation>
    <subcellularLocation>
        <location evidence="3">Cytoplasm</location>
        <location evidence="3">Cell cortex</location>
    </subcellularLocation>
</comment>
<dbReference type="CDD" id="cd21065">
    <property type="entry name" value="NURR_Syncrip-like"/>
    <property type="match status" value="1"/>
</dbReference>
<dbReference type="NCBIfam" id="TIGR01648">
    <property type="entry name" value="hnRNP-R-Q"/>
    <property type="match status" value="1"/>
</dbReference>
<evidence type="ECO:0000256" key="5">
    <source>
        <dbReference type="ARBA" id="ARBA00012513"/>
    </source>
</evidence>
<feature type="domain" description="RRM" evidence="29">
    <location>
        <begin position="167"/>
        <end position="246"/>
    </location>
</feature>
<dbReference type="SUPFAM" id="SSF54928">
    <property type="entry name" value="RNA-binding domain, RBD"/>
    <property type="match status" value="2"/>
</dbReference>